<dbReference type="AlphaFoldDB" id="A0ABD0M1Z2"/>
<evidence type="ECO:0000256" key="1">
    <source>
        <dbReference type="SAM" id="MobiDB-lite"/>
    </source>
</evidence>
<dbReference type="EMBL" id="JACVVK020000009">
    <property type="protein sequence ID" value="KAK7505751.1"/>
    <property type="molecule type" value="Genomic_DNA"/>
</dbReference>
<accession>A0ABD0M1Z2</accession>
<organism evidence="2 3">
    <name type="scientific">Batillaria attramentaria</name>
    <dbReference type="NCBI Taxonomy" id="370345"/>
    <lineage>
        <taxon>Eukaryota</taxon>
        <taxon>Metazoa</taxon>
        <taxon>Spiralia</taxon>
        <taxon>Lophotrochozoa</taxon>
        <taxon>Mollusca</taxon>
        <taxon>Gastropoda</taxon>
        <taxon>Caenogastropoda</taxon>
        <taxon>Sorbeoconcha</taxon>
        <taxon>Cerithioidea</taxon>
        <taxon>Batillariidae</taxon>
        <taxon>Batillaria</taxon>
    </lineage>
</organism>
<proteinExistence type="predicted"/>
<comment type="caution">
    <text evidence="2">The sequence shown here is derived from an EMBL/GenBank/DDBJ whole genome shotgun (WGS) entry which is preliminary data.</text>
</comment>
<keyword evidence="3" id="KW-1185">Reference proteome</keyword>
<sequence>TIFRVTLFATSGHGDTSERSLEHKGEVNTHGSQTTAFSKTADAVTETRDDRRLEGFASKQNGAGLAGDKGGSDTGIDENLVTTKLSRRAARVHNPYLPIARRRYLQRPERNWKDQRGRMPAFRLRFSKCTLAAFNGKRRETGQARIAYIKSEIKARVVNVLYGRVRLGLNIWESKAGASIALEARRRTFLRNSYLPRRQHIFSLRFGPAIKTTLFDFGRGERDLTRSPITSRKYWASTDNTLP</sequence>
<gene>
    <name evidence="2" type="ORF">BaRGS_00003022</name>
</gene>
<evidence type="ECO:0000313" key="3">
    <source>
        <dbReference type="Proteomes" id="UP001519460"/>
    </source>
</evidence>
<feature type="compositionally biased region" description="Gly residues" evidence="1">
    <location>
        <begin position="64"/>
        <end position="73"/>
    </location>
</feature>
<protein>
    <recommendedName>
        <fullName evidence="4">Ribosomal protein S3</fullName>
    </recommendedName>
</protein>
<reference evidence="2 3" key="1">
    <citation type="journal article" date="2023" name="Sci. Data">
        <title>Genome assembly of the Korean intertidal mud-creeper Batillaria attramentaria.</title>
        <authorList>
            <person name="Patra A.K."/>
            <person name="Ho P.T."/>
            <person name="Jun S."/>
            <person name="Lee S.J."/>
            <person name="Kim Y."/>
            <person name="Won Y.J."/>
        </authorList>
    </citation>
    <scope>NUCLEOTIDE SEQUENCE [LARGE SCALE GENOMIC DNA]</scope>
    <source>
        <strain evidence="2">Wonlab-2016</strain>
    </source>
</reference>
<evidence type="ECO:0000313" key="2">
    <source>
        <dbReference type="EMBL" id="KAK7505751.1"/>
    </source>
</evidence>
<name>A0ABD0M1Z2_9CAEN</name>
<feature type="region of interest" description="Disordered" evidence="1">
    <location>
        <begin position="52"/>
        <end position="73"/>
    </location>
</feature>
<dbReference type="Proteomes" id="UP001519460">
    <property type="component" value="Unassembled WGS sequence"/>
</dbReference>
<feature type="non-terminal residue" evidence="2">
    <location>
        <position position="243"/>
    </location>
</feature>
<evidence type="ECO:0008006" key="4">
    <source>
        <dbReference type="Google" id="ProtNLM"/>
    </source>
</evidence>
<feature type="non-terminal residue" evidence="2">
    <location>
        <position position="1"/>
    </location>
</feature>